<keyword evidence="3 4" id="KW-0804">Transcription</keyword>
<evidence type="ECO:0000313" key="14">
    <source>
        <dbReference type="EMBL" id="AZF81724.1"/>
    </source>
</evidence>
<dbReference type="RefSeq" id="WP_009992376.1">
    <property type="nucleotide sequence ID" value="NZ_CP011055.2"/>
</dbReference>
<dbReference type="PROSITE" id="PS50943">
    <property type="entry name" value="HTH_CROC1"/>
    <property type="match status" value="1"/>
</dbReference>
<dbReference type="Proteomes" id="UP000267993">
    <property type="component" value="Chromosome"/>
</dbReference>
<evidence type="ECO:0000313" key="19">
    <source>
        <dbReference type="Proteomes" id="UP000033085"/>
    </source>
</evidence>
<organism evidence="7 18">
    <name type="scientific">Saccharolobus solfataricus</name>
    <name type="common">Sulfolobus solfataricus</name>
    <dbReference type="NCBI Taxonomy" id="2287"/>
    <lineage>
        <taxon>Archaea</taxon>
        <taxon>Thermoproteota</taxon>
        <taxon>Thermoprotei</taxon>
        <taxon>Sulfolobales</taxon>
        <taxon>Sulfolobaceae</taxon>
        <taxon>Saccharolobus</taxon>
    </lineage>
</organism>
<dbReference type="EMBL" id="CP011057">
    <property type="protein sequence ID" value="AKA79560.1"/>
    <property type="molecule type" value="Genomic_DNA"/>
</dbReference>
<dbReference type="Proteomes" id="UP000273443">
    <property type="component" value="Chromosome"/>
</dbReference>
<evidence type="ECO:0000313" key="27">
    <source>
        <dbReference type="Proteomes" id="UP000278715"/>
    </source>
</evidence>
<evidence type="ECO:0000313" key="29">
    <source>
        <dbReference type="Proteomes" id="UP000594632"/>
    </source>
</evidence>
<evidence type="ECO:0000313" key="11">
    <source>
        <dbReference type="EMBL" id="AZF73888.1"/>
    </source>
</evidence>
<reference evidence="17" key="2">
    <citation type="submission" date="2016-04" db="EMBL/GenBank/DDBJ databases">
        <authorList>
            <person name="Evans L.H."/>
            <person name="Alamgir A."/>
            <person name="Owens N."/>
            <person name="Weber N.D."/>
            <person name="Virtaneva K."/>
            <person name="Barbian K."/>
            <person name="Babar A."/>
            <person name="Rosenke K."/>
        </authorList>
    </citation>
    <scope>NUCLEOTIDE SEQUENCE</scope>
    <source>
        <strain evidence="17">P1</strain>
    </source>
</reference>
<dbReference type="Pfam" id="PF26553">
    <property type="entry name" value="PDDEXK_19"/>
    <property type="match status" value="1"/>
</dbReference>
<gene>
    <name evidence="16" type="ORF">HFC64_15965</name>
    <name evidence="17" type="ORF">SSOP1_0972</name>
    <name evidence="8" type="ORF">SULA_1950</name>
    <name evidence="6" type="ORF">SULB_1951</name>
    <name evidence="7" type="ORF">SULC_1949</name>
    <name evidence="9" type="ORF">SULG_09810</name>
    <name evidence="10" type="ORF">SULH_09810</name>
    <name evidence="11" type="ORF">SULI_09810</name>
    <name evidence="12" type="ORF">SULM_09800</name>
    <name evidence="13" type="ORF">SULN_09800</name>
    <name evidence="14" type="ORF">SULO_09810</name>
    <name evidence="15" type="ORF">SULZ_09745</name>
</gene>
<evidence type="ECO:0000313" key="13">
    <source>
        <dbReference type="EMBL" id="AZF79120.1"/>
    </source>
</evidence>
<dbReference type="Proteomes" id="UP000278715">
    <property type="component" value="Chromosome"/>
</dbReference>
<evidence type="ECO:0000313" key="10">
    <source>
        <dbReference type="EMBL" id="AZF71268.1"/>
    </source>
</evidence>
<dbReference type="Proteomes" id="UP000033085">
    <property type="component" value="Chromosome"/>
</dbReference>
<dbReference type="EMBL" id="CP033238">
    <property type="protein sequence ID" value="AZF76511.1"/>
    <property type="molecule type" value="Genomic_DNA"/>
</dbReference>
<dbReference type="Proteomes" id="UP000033106">
    <property type="component" value="Chromosome"/>
</dbReference>
<reference evidence="22 23" key="4">
    <citation type="journal article" date="2018" name="Proc. Natl. Acad. Sci. U.S.A.">
        <title>Nonmutational mechanism of inheritance in the Archaeon Sulfolobus solfataricus.</title>
        <authorList>
            <person name="Payne S."/>
            <person name="McCarthy S."/>
            <person name="Johnson T."/>
            <person name="North E."/>
            <person name="Blum P."/>
        </authorList>
    </citation>
    <scope>NUCLEOTIDE SEQUENCE [LARGE SCALE GENOMIC DNA]</scope>
    <source>
        <strain evidence="10 22">SARC-H</strain>
        <strain evidence="11 26">SARC-I</strain>
        <strain evidence="13 27">SARC-N</strain>
        <strain evidence="14 28">SARC-O</strain>
        <strain evidence="15 23">SUL120</strain>
        <strain evidence="9 24">SULG</strain>
        <strain evidence="12 25">SULM</strain>
    </source>
</reference>
<reference evidence="7" key="5">
    <citation type="submission" date="2018-10" db="EMBL/GenBank/DDBJ databases">
        <authorList>
            <person name="McCarthy S."/>
            <person name="Gradnigo J."/>
            <person name="Johnson T."/>
            <person name="Payne S."/>
            <person name="Lipzen A."/>
            <person name="Schackwitz W."/>
            <person name="Martin J."/>
            <person name="Moriyama E."/>
            <person name="Blum P."/>
        </authorList>
    </citation>
    <scope>NUCLEOTIDE SEQUENCE</scope>
    <source>
        <strain evidence="6">SARC-B</strain>
        <strain evidence="7">SARC-C</strain>
        <strain evidence="8">SULA</strain>
    </source>
</reference>
<evidence type="ECO:0000313" key="24">
    <source>
        <dbReference type="Proteomes" id="UP000273194"/>
    </source>
</evidence>
<dbReference type="EMBL" id="CP033236">
    <property type="protein sequence ID" value="AZF71268.1"/>
    <property type="molecule type" value="Genomic_DNA"/>
</dbReference>
<evidence type="ECO:0000256" key="2">
    <source>
        <dbReference type="ARBA" id="ARBA00023125"/>
    </source>
</evidence>
<evidence type="ECO:0000313" key="12">
    <source>
        <dbReference type="EMBL" id="AZF76511.1"/>
    </source>
</evidence>
<dbReference type="Proteomes" id="UP000076770">
    <property type="component" value="Chromosome i"/>
</dbReference>
<evidence type="ECO:0000256" key="1">
    <source>
        <dbReference type="ARBA" id="ARBA00023015"/>
    </source>
</evidence>
<name>A0A0E3JXZ2_SACSO</name>
<dbReference type="OrthoDB" id="31424at2157"/>
<dbReference type="SMR" id="A0A0E3JXZ2"/>
<dbReference type="InterPro" id="IPR010982">
    <property type="entry name" value="Lambda_DNA-bd_dom_sf"/>
</dbReference>
<dbReference type="Gene3D" id="1.10.260.40">
    <property type="entry name" value="lambda repressor-like DNA-binding domains"/>
    <property type="match status" value="1"/>
</dbReference>
<dbReference type="InterPro" id="IPR020886">
    <property type="entry name" value="MTH_967-like"/>
</dbReference>
<dbReference type="EMBL" id="CP033239">
    <property type="protein sequence ID" value="AZF79120.1"/>
    <property type="molecule type" value="Genomic_DNA"/>
</dbReference>
<dbReference type="OMA" id="GFFVNID"/>
<evidence type="ECO:0000313" key="7">
    <source>
        <dbReference type="EMBL" id="AKA76867.1"/>
    </source>
</evidence>
<dbReference type="Proteomes" id="UP000269431">
    <property type="component" value="Chromosome"/>
</dbReference>
<dbReference type="SUPFAM" id="SSF47413">
    <property type="entry name" value="lambda repressor-like DNA-binding domains"/>
    <property type="match status" value="1"/>
</dbReference>
<evidence type="ECO:0000313" key="21">
    <source>
        <dbReference type="Proteomes" id="UP000076770"/>
    </source>
</evidence>
<dbReference type="Proteomes" id="UP000594632">
    <property type="component" value="Chromosome"/>
</dbReference>
<dbReference type="Proteomes" id="UP000033057">
    <property type="component" value="Chromosome"/>
</dbReference>
<feature type="domain" description="HTH cro/C1-type" evidence="5">
    <location>
        <begin position="125"/>
        <end position="173"/>
    </location>
</feature>
<dbReference type="EMBL" id="CP033241">
    <property type="protein sequence ID" value="AZF84300.1"/>
    <property type="molecule type" value="Genomic_DNA"/>
</dbReference>
<dbReference type="Proteomes" id="UP000273194">
    <property type="component" value="Chromosome"/>
</dbReference>
<dbReference type="Pfam" id="PF01381">
    <property type="entry name" value="HTH_3"/>
    <property type="match status" value="1"/>
</dbReference>
<evidence type="ECO:0000313" key="8">
    <source>
        <dbReference type="EMBL" id="AKA79560.1"/>
    </source>
</evidence>
<evidence type="ECO:0000313" key="22">
    <source>
        <dbReference type="Proteomes" id="UP000267993"/>
    </source>
</evidence>
<dbReference type="InterPro" id="IPR001387">
    <property type="entry name" value="Cro/C1-type_HTH"/>
</dbReference>
<reference evidence="16 29" key="6">
    <citation type="journal article" date="2020" name="Nat. Commun.">
        <title>The structures of two archaeal type IV pili illuminate evolutionary relationships.</title>
        <authorList>
            <person name="Wang F."/>
            <person name="Baquero D.P."/>
            <person name="Su Z."/>
            <person name="Beltran L.C."/>
            <person name="Prangishvili D."/>
            <person name="Krupovic M."/>
            <person name="Egelman E.H."/>
        </authorList>
    </citation>
    <scope>NUCLEOTIDE SEQUENCE [LARGE SCALE GENOMIC DNA]</scope>
    <source>
        <strain evidence="16 29">POZ149</strain>
    </source>
</reference>
<evidence type="ECO:0000313" key="26">
    <source>
        <dbReference type="Proteomes" id="UP000275843"/>
    </source>
</evidence>
<dbReference type="Proteomes" id="UP000275843">
    <property type="component" value="Chromosome"/>
</dbReference>
<dbReference type="EMBL" id="CP050869">
    <property type="protein sequence ID" value="QPG51120.1"/>
    <property type="molecule type" value="Genomic_DNA"/>
</dbReference>
<dbReference type="GeneID" id="44129871"/>
<dbReference type="EMBL" id="CP011055">
    <property type="protein sequence ID" value="AKA74169.1"/>
    <property type="molecule type" value="Genomic_DNA"/>
</dbReference>
<keyword evidence="1 4" id="KW-0805">Transcription regulation</keyword>
<dbReference type="InterPro" id="IPR059051">
    <property type="entry name" value="MTH_967_PDDEXK"/>
</dbReference>
<accession>A0A0E3JXZ2</accession>
<protein>
    <recommendedName>
        <fullName evidence="4">Putative HTH-type transcriptional regulatory protein HFC64_15965</fullName>
    </recommendedName>
</protein>
<dbReference type="PATRIC" id="fig|2287.6.peg.2001"/>
<dbReference type="GeneID" id="1455185"/>
<dbReference type="KEGG" id="ssoa:SULA_1950"/>
<dbReference type="EMBL" id="LT549890">
    <property type="protein sequence ID" value="SAI84526.1"/>
    <property type="molecule type" value="Genomic_DNA"/>
</dbReference>
<evidence type="ECO:0000313" key="17">
    <source>
        <dbReference type="EMBL" id="SAI84526.1"/>
    </source>
</evidence>
<keyword evidence="2 4" id="KW-0238">DNA-binding</keyword>
<evidence type="ECO:0000313" key="16">
    <source>
        <dbReference type="EMBL" id="QPG51120.1"/>
    </source>
</evidence>
<dbReference type="SMART" id="SM00530">
    <property type="entry name" value="HTH_XRE"/>
    <property type="match status" value="1"/>
</dbReference>
<dbReference type="GO" id="GO:0003677">
    <property type="term" value="F:DNA binding"/>
    <property type="evidence" value="ECO:0007669"/>
    <property type="project" value="UniProtKB-KW"/>
</dbReference>
<evidence type="ECO:0000313" key="18">
    <source>
        <dbReference type="Proteomes" id="UP000033057"/>
    </source>
</evidence>
<dbReference type="KEGG" id="ssol:SULB_1951"/>
<dbReference type="KEGG" id="ssof:SULC_1949"/>
<dbReference type="EMBL" id="CP033240">
    <property type="protein sequence ID" value="AZF81724.1"/>
    <property type="molecule type" value="Genomic_DNA"/>
</dbReference>
<dbReference type="GO" id="GO:0003700">
    <property type="term" value="F:DNA-binding transcription factor activity"/>
    <property type="evidence" value="ECO:0007669"/>
    <property type="project" value="UniProtKB-UniRule"/>
</dbReference>
<evidence type="ECO:0000313" key="28">
    <source>
        <dbReference type="Proteomes" id="UP000282269"/>
    </source>
</evidence>
<sequence>MSKKIIDEVIDILEDKKYTYTMIEYPEHNRKSVDIVLNSKEPTLIRVSEDKITKEEISDLKKIAVSTLTASLVVTNEEEEDIVSVKADNVFAISPEGFKKVINGEKIFLYRTRGGIFIKIRNYILKHKREEMGYSIGDVAKFLGVSRKAIYDYEKGDSDVSLEVAEKLIDLFGDDIIGDVIWDSIKSKKEILEEGVAEFSPENFKAKLIYKLKESGLNALSLKLTAADLIVKDSDNNRYLVTIENKDYNKSMKKFYEAKKLASYTKSELVIIIRTSKMLKECEDLGYKTYEENDIHSLIDEIKGSNGRQG</sequence>
<dbReference type="HAMAP" id="MF_00584">
    <property type="entry name" value="HTH_type_cro_C1"/>
    <property type="match status" value="1"/>
</dbReference>
<dbReference type="CDD" id="cd00093">
    <property type="entry name" value="HTH_XRE"/>
    <property type="match status" value="1"/>
</dbReference>
<dbReference type="EMBL" id="CP011056">
    <property type="protein sequence ID" value="AKA76867.1"/>
    <property type="molecule type" value="Genomic_DNA"/>
</dbReference>
<evidence type="ECO:0000313" key="25">
    <source>
        <dbReference type="Proteomes" id="UP000273443"/>
    </source>
</evidence>
<dbReference type="EMBL" id="CP033237">
    <property type="protein sequence ID" value="AZF73888.1"/>
    <property type="molecule type" value="Genomic_DNA"/>
</dbReference>
<evidence type="ECO:0000259" key="5">
    <source>
        <dbReference type="PROSITE" id="PS50943"/>
    </source>
</evidence>
<dbReference type="Proteomes" id="UP000282269">
    <property type="component" value="Chromosome"/>
</dbReference>
<evidence type="ECO:0000313" key="20">
    <source>
        <dbReference type="Proteomes" id="UP000033106"/>
    </source>
</evidence>
<reference evidence="18 19" key="1">
    <citation type="journal article" date="2015" name="Genome Announc.">
        <title>Complete Genome Sequence of Sulfolobus solfataricus Strain 98/2 and Evolved Derivatives.</title>
        <authorList>
            <person name="McCarthy S."/>
            <person name="Gradnigo J."/>
            <person name="Johnson T."/>
            <person name="Payne S."/>
            <person name="Lipzen A."/>
            <person name="Martin J."/>
            <person name="Schackwitz W."/>
            <person name="Moriyama E."/>
            <person name="Blum P."/>
        </authorList>
    </citation>
    <scope>NUCLEOTIDE SEQUENCE [LARGE SCALE GENOMIC DNA]</scope>
    <source>
        <strain evidence="18">98/2 SULC</strain>
        <strain evidence="6">SARC-B</strain>
        <strain evidence="7">SARC-C</strain>
        <strain evidence="8 20">SULA</strain>
        <strain evidence="19">SULB</strain>
    </source>
</reference>
<reference evidence="21" key="3">
    <citation type="submission" date="2016-04" db="EMBL/GenBank/DDBJ databases">
        <authorList>
            <person name="Shah S.A."/>
            <person name="Garrett R.A."/>
        </authorList>
    </citation>
    <scope>NUCLEOTIDE SEQUENCE [LARGE SCALE GENOMIC DNA]</scope>
    <source>
        <strain evidence="21">ATCC 35091 / DSM 1616 / JCM 8930 / NBRC 15331 / P1</strain>
    </source>
</reference>
<evidence type="ECO:0000313" key="15">
    <source>
        <dbReference type="EMBL" id="AZF84300.1"/>
    </source>
</evidence>
<evidence type="ECO:0000313" key="23">
    <source>
        <dbReference type="Proteomes" id="UP000269431"/>
    </source>
</evidence>
<evidence type="ECO:0000256" key="3">
    <source>
        <dbReference type="ARBA" id="ARBA00023163"/>
    </source>
</evidence>
<dbReference type="AlphaFoldDB" id="A0A0E3JXZ2"/>
<evidence type="ECO:0000313" key="9">
    <source>
        <dbReference type="EMBL" id="AZF68648.1"/>
    </source>
</evidence>
<evidence type="ECO:0000313" key="6">
    <source>
        <dbReference type="EMBL" id="AKA74169.1"/>
    </source>
</evidence>
<evidence type="ECO:0000256" key="4">
    <source>
        <dbReference type="HAMAP-Rule" id="MF_00584"/>
    </source>
</evidence>
<dbReference type="EMBL" id="CP033235">
    <property type="protein sequence ID" value="AZF68648.1"/>
    <property type="molecule type" value="Genomic_DNA"/>
</dbReference>
<proteinExistence type="inferred from homology"/>